<keyword evidence="10" id="KW-1185">Reference proteome</keyword>
<evidence type="ECO:0000256" key="5">
    <source>
        <dbReference type="ARBA" id="ARBA00023136"/>
    </source>
</evidence>
<comment type="subcellular location">
    <subcellularLocation>
        <location evidence="1">Cell membrane</location>
        <topology evidence="1">Multi-pass membrane protein</topology>
    </subcellularLocation>
</comment>
<feature type="domain" description="ABC3 transporter permease C-terminal" evidence="8">
    <location>
        <begin position="780"/>
        <end position="895"/>
    </location>
</feature>
<evidence type="ECO:0000256" key="2">
    <source>
        <dbReference type="ARBA" id="ARBA00022475"/>
    </source>
</evidence>
<feature type="transmembrane region" description="Helical" evidence="7">
    <location>
        <begin position="85"/>
        <end position="106"/>
    </location>
</feature>
<evidence type="ECO:0000256" key="6">
    <source>
        <dbReference type="SAM" id="MobiDB-lite"/>
    </source>
</evidence>
<dbReference type="PANTHER" id="PTHR30287">
    <property type="entry name" value="MEMBRANE COMPONENT OF PREDICTED ABC SUPERFAMILY METABOLITE UPTAKE TRANSPORTER"/>
    <property type="match status" value="1"/>
</dbReference>
<dbReference type="InterPro" id="IPR003838">
    <property type="entry name" value="ABC3_permease_C"/>
</dbReference>
<feature type="transmembrane region" description="Helical" evidence="7">
    <location>
        <begin position="490"/>
        <end position="516"/>
    </location>
</feature>
<dbReference type="EMBL" id="BAHE01000006">
    <property type="protein sequence ID" value="GAB98989.1"/>
    <property type="molecule type" value="Genomic_DNA"/>
</dbReference>
<protein>
    <submittedName>
        <fullName evidence="9">Putative ABC transporter permease protein</fullName>
    </submittedName>
</protein>
<keyword evidence="2" id="KW-1003">Cell membrane</keyword>
<sequence length="902" mass="93332">MSDTPPAEQPTSGAGRVPPPVEQPTSGAGRVPPPAEQPTSGAGRVPPPAEQPTSGARRRVEALLAGFTRIRLLNIREIRTHRLRLFTSLAVVIVSSALLIAVLGTFGSTSESVRAFNNAISGSADLEVAAIADSGVDQSLAGQIRRDVDGAKAVVPMIRGSVVVNESAIPLIGSDQRVTSLSGSLRSAVQQENSESIDFDRLRNGVFVGPGLGLDVGQQLTVNGIDVEVLEVVDNEQAAGLNNGRFLFAYLDLAQRLVGLEGRLDSILIVTEPGVDVGSVRKQVEEIVDGRAVVVDPDFRAKQAEVASSVTRDATLLVSLVSLVIAAFLVFNTMNMAVASRRGSLAMIRALGARRSHLVGDMLGEAALMGLVGGVIGIPLGILAGRAVIASLPDPPPDTVGTVINYHLPGYAPVVAVLACVIACVAATSLAARSVFSVSPVEAMAPVEVSDASKRHGPVVVIAGIVGVAGLIASWVIVATVPGRPAILAGVVYLVGALLVCFALSNPLTWLVVRVARWFRGPGQLASVNTERAPRRAWATLMTVAVAIAVGMGTSGALDNLVSSMSKSLDGLGDPDFYVSSSSAASLPLGPILPPSIRGEAAKVPGVTEVVGGQWAAVNIGESRANVQGLEPGSRAPFMRKATPESVEQVLAGNGILLSNVLARVLDVGVGDTVTLATPTGPHDVVVRDTVDYVSVDSGVAALSQKQLGEWFGREGDTYLQVITARDADPEQVQQALETLVADVPTTGNKPISVYTGAEALAATQATVQQAGSFTVAIQWIVAGAAAIALLNTLLLSVIERRRELGVLRAMGASRKFISRMVLAEAAAVAVVGALVGVILGALMHLLSDRILSVTTSLTVIYSPRPSAAMFVAIAVALCLVGAFLPAVRAARMNISESILNE</sequence>
<feature type="transmembrane region" description="Helical" evidence="7">
    <location>
        <begin position="777"/>
        <end position="799"/>
    </location>
</feature>
<feature type="transmembrane region" description="Helical" evidence="7">
    <location>
        <begin position="410"/>
        <end position="436"/>
    </location>
</feature>
<dbReference type="Proteomes" id="UP000035058">
    <property type="component" value="Unassembled WGS sequence"/>
</dbReference>
<organism evidence="9 10">
    <name type="scientific">Gordonia namibiensis NBRC 108229</name>
    <dbReference type="NCBI Taxonomy" id="1208314"/>
    <lineage>
        <taxon>Bacteria</taxon>
        <taxon>Bacillati</taxon>
        <taxon>Actinomycetota</taxon>
        <taxon>Actinomycetes</taxon>
        <taxon>Mycobacteriales</taxon>
        <taxon>Gordoniaceae</taxon>
        <taxon>Gordonia</taxon>
    </lineage>
</organism>
<dbReference type="AlphaFoldDB" id="K6XJG2"/>
<feature type="transmembrane region" description="Helical" evidence="7">
    <location>
        <begin position="457"/>
        <end position="478"/>
    </location>
</feature>
<evidence type="ECO:0000313" key="10">
    <source>
        <dbReference type="Proteomes" id="UP000035058"/>
    </source>
</evidence>
<evidence type="ECO:0000313" key="9">
    <source>
        <dbReference type="EMBL" id="GAB98989.1"/>
    </source>
</evidence>
<keyword evidence="3 7" id="KW-0812">Transmembrane</keyword>
<evidence type="ECO:0000256" key="1">
    <source>
        <dbReference type="ARBA" id="ARBA00004651"/>
    </source>
</evidence>
<dbReference type="PANTHER" id="PTHR30287:SF2">
    <property type="entry name" value="BLL1001 PROTEIN"/>
    <property type="match status" value="1"/>
</dbReference>
<evidence type="ECO:0000256" key="3">
    <source>
        <dbReference type="ARBA" id="ARBA00022692"/>
    </source>
</evidence>
<evidence type="ECO:0000259" key="8">
    <source>
        <dbReference type="Pfam" id="PF02687"/>
    </source>
</evidence>
<name>K6XJG2_9ACTN</name>
<keyword evidence="4 7" id="KW-1133">Transmembrane helix</keyword>
<proteinExistence type="predicted"/>
<keyword evidence="5 7" id="KW-0472">Membrane</keyword>
<evidence type="ECO:0000256" key="7">
    <source>
        <dbReference type="SAM" id="Phobius"/>
    </source>
</evidence>
<gene>
    <name evidence="9" type="ORF">GONAM_06_00990</name>
</gene>
<feature type="transmembrane region" description="Helical" evidence="7">
    <location>
        <begin position="820"/>
        <end position="847"/>
    </location>
</feature>
<feature type="transmembrane region" description="Helical" evidence="7">
    <location>
        <begin position="537"/>
        <end position="558"/>
    </location>
</feature>
<dbReference type="Pfam" id="PF02687">
    <property type="entry name" value="FtsX"/>
    <property type="match status" value="2"/>
</dbReference>
<feature type="region of interest" description="Disordered" evidence="6">
    <location>
        <begin position="1"/>
        <end position="56"/>
    </location>
</feature>
<feature type="transmembrane region" description="Helical" evidence="7">
    <location>
        <begin position="366"/>
        <end position="390"/>
    </location>
</feature>
<dbReference type="GO" id="GO:0005886">
    <property type="term" value="C:plasma membrane"/>
    <property type="evidence" value="ECO:0007669"/>
    <property type="project" value="UniProtKB-SubCell"/>
</dbReference>
<reference evidence="9 10" key="1">
    <citation type="submission" date="2012-08" db="EMBL/GenBank/DDBJ databases">
        <title>Whole genome shotgun sequence of Gordonia namibiensis NBRC 108229.</title>
        <authorList>
            <person name="Isaki-Nakamura S."/>
            <person name="Hosoyama A."/>
            <person name="Tsuchikane K."/>
            <person name="Katsumata H."/>
            <person name="Baba S."/>
            <person name="Yamazaki S."/>
            <person name="Fujita N."/>
        </authorList>
    </citation>
    <scope>NUCLEOTIDE SEQUENCE [LARGE SCALE GENOMIC DNA]</scope>
    <source>
        <strain evidence="9 10">NBRC 108229</strain>
    </source>
</reference>
<feature type="transmembrane region" description="Helical" evidence="7">
    <location>
        <begin position="316"/>
        <end position="339"/>
    </location>
</feature>
<feature type="domain" description="ABC3 transporter permease C-terminal" evidence="8">
    <location>
        <begin position="317"/>
        <end position="439"/>
    </location>
</feature>
<comment type="caution">
    <text evidence="9">The sequence shown here is derived from an EMBL/GenBank/DDBJ whole genome shotgun (WGS) entry which is preliminary data.</text>
</comment>
<dbReference type="InterPro" id="IPR038766">
    <property type="entry name" value="Membrane_comp_ABC_pdt"/>
</dbReference>
<feature type="transmembrane region" description="Helical" evidence="7">
    <location>
        <begin position="867"/>
        <end position="888"/>
    </location>
</feature>
<evidence type="ECO:0000256" key="4">
    <source>
        <dbReference type="ARBA" id="ARBA00022989"/>
    </source>
</evidence>
<accession>K6XJG2</accession>